<feature type="compositionally biased region" description="Polar residues" evidence="1">
    <location>
        <begin position="56"/>
        <end position="65"/>
    </location>
</feature>
<accession>A0A1Y2BU00</accession>
<dbReference type="Proteomes" id="UP000193642">
    <property type="component" value="Unassembled WGS sequence"/>
</dbReference>
<feature type="compositionally biased region" description="Low complexity" evidence="1">
    <location>
        <begin position="18"/>
        <end position="29"/>
    </location>
</feature>
<organism evidence="2 3">
    <name type="scientific">Rhizoclosmatium globosum</name>
    <dbReference type="NCBI Taxonomy" id="329046"/>
    <lineage>
        <taxon>Eukaryota</taxon>
        <taxon>Fungi</taxon>
        <taxon>Fungi incertae sedis</taxon>
        <taxon>Chytridiomycota</taxon>
        <taxon>Chytridiomycota incertae sedis</taxon>
        <taxon>Chytridiomycetes</taxon>
        <taxon>Chytridiales</taxon>
        <taxon>Chytriomycetaceae</taxon>
        <taxon>Rhizoclosmatium</taxon>
    </lineage>
</organism>
<reference evidence="2 3" key="1">
    <citation type="submission" date="2016-07" db="EMBL/GenBank/DDBJ databases">
        <title>Pervasive Adenine N6-methylation of Active Genes in Fungi.</title>
        <authorList>
            <consortium name="DOE Joint Genome Institute"/>
            <person name="Mondo S.J."/>
            <person name="Dannebaum R.O."/>
            <person name="Kuo R.C."/>
            <person name="Labutti K."/>
            <person name="Haridas S."/>
            <person name="Kuo A."/>
            <person name="Salamov A."/>
            <person name="Ahrendt S.R."/>
            <person name="Lipzen A."/>
            <person name="Sullivan W."/>
            <person name="Andreopoulos W.B."/>
            <person name="Clum A."/>
            <person name="Lindquist E."/>
            <person name="Daum C."/>
            <person name="Ramamoorthy G.K."/>
            <person name="Gryganskyi A."/>
            <person name="Culley D."/>
            <person name="Magnuson J.K."/>
            <person name="James T.Y."/>
            <person name="O'Malley M.A."/>
            <person name="Stajich J.E."/>
            <person name="Spatafora J.W."/>
            <person name="Visel A."/>
            <person name="Grigoriev I.V."/>
        </authorList>
    </citation>
    <scope>NUCLEOTIDE SEQUENCE [LARGE SCALE GENOMIC DNA]</scope>
    <source>
        <strain evidence="2 3">JEL800</strain>
    </source>
</reference>
<evidence type="ECO:0000256" key="1">
    <source>
        <dbReference type="SAM" id="MobiDB-lite"/>
    </source>
</evidence>
<evidence type="ECO:0000313" key="3">
    <source>
        <dbReference type="Proteomes" id="UP000193642"/>
    </source>
</evidence>
<gene>
    <name evidence="2" type="ORF">BCR33DRAFT_720918</name>
</gene>
<protein>
    <submittedName>
        <fullName evidence="2">Uncharacterized protein</fullName>
    </submittedName>
</protein>
<sequence length="187" mass="20925">MATSTSSPRSAFWSVPDSPQSHSQSPPHSATESVPVADIWDPVSPPPTQKYPKLTPPSSATSSKGKSVAFADDEEGDPNLKAKRIKLVPFVVDGANAEGDNDEVEDDENEEQDRVDDRRFKLQFQETTFQKTGWNYFRVVKARELHAQGVKTSVNKEEKEEYTQLAKEEEEEGKASMKIEPELELDE</sequence>
<feature type="region of interest" description="Disordered" evidence="1">
    <location>
        <begin position="152"/>
        <end position="187"/>
    </location>
</feature>
<evidence type="ECO:0000313" key="2">
    <source>
        <dbReference type="EMBL" id="ORY38213.1"/>
    </source>
</evidence>
<dbReference type="AlphaFoldDB" id="A0A1Y2BU00"/>
<comment type="caution">
    <text evidence="2">The sequence shown here is derived from an EMBL/GenBank/DDBJ whole genome shotgun (WGS) entry which is preliminary data.</text>
</comment>
<proteinExistence type="predicted"/>
<keyword evidence="3" id="KW-1185">Reference proteome</keyword>
<feature type="region of interest" description="Disordered" evidence="1">
    <location>
        <begin position="1"/>
        <end position="79"/>
    </location>
</feature>
<feature type="compositionally biased region" description="Acidic residues" evidence="1">
    <location>
        <begin position="99"/>
        <end position="114"/>
    </location>
</feature>
<dbReference type="EMBL" id="MCGO01000045">
    <property type="protein sequence ID" value="ORY38213.1"/>
    <property type="molecule type" value="Genomic_DNA"/>
</dbReference>
<name>A0A1Y2BU00_9FUNG</name>
<feature type="region of interest" description="Disordered" evidence="1">
    <location>
        <begin position="94"/>
        <end position="115"/>
    </location>
</feature>